<dbReference type="EMBL" id="LR134523">
    <property type="protein sequence ID" value="VEJ35246.1"/>
    <property type="molecule type" value="Genomic_DNA"/>
</dbReference>
<evidence type="ECO:0000256" key="4">
    <source>
        <dbReference type="ARBA" id="ARBA00022722"/>
    </source>
</evidence>
<dbReference type="KEGG" id="piv:NCTC13079_00586"/>
<evidence type="ECO:0000256" key="5">
    <source>
        <dbReference type="ARBA" id="ARBA00022723"/>
    </source>
</evidence>
<gene>
    <name evidence="9" type="primary">ybeY</name>
    <name evidence="10" type="ORF">NCTC13079_00586</name>
</gene>
<keyword evidence="11" id="KW-1185">Reference proteome</keyword>
<feature type="binding site" evidence="9">
    <location>
        <position position="120"/>
    </location>
    <ligand>
        <name>Zn(2+)</name>
        <dbReference type="ChEBI" id="CHEBI:29105"/>
        <note>catalytic</note>
    </ligand>
</feature>
<keyword evidence="9" id="KW-0963">Cytoplasm</keyword>
<dbReference type="OrthoDB" id="9807740at2"/>
<evidence type="ECO:0000256" key="6">
    <source>
        <dbReference type="ARBA" id="ARBA00022759"/>
    </source>
</evidence>
<evidence type="ECO:0000256" key="2">
    <source>
        <dbReference type="ARBA" id="ARBA00022517"/>
    </source>
</evidence>
<dbReference type="GO" id="GO:0004222">
    <property type="term" value="F:metalloendopeptidase activity"/>
    <property type="evidence" value="ECO:0007669"/>
    <property type="project" value="InterPro"/>
</dbReference>
<dbReference type="InterPro" id="IPR002036">
    <property type="entry name" value="YbeY"/>
</dbReference>
<reference evidence="10 11" key="1">
    <citation type="submission" date="2018-12" db="EMBL/GenBank/DDBJ databases">
        <authorList>
            <consortium name="Pathogen Informatics"/>
        </authorList>
    </citation>
    <scope>NUCLEOTIDE SEQUENCE [LARGE SCALE GENOMIC DNA]</scope>
    <source>
        <strain evidence="10 11">NCTC13079</strain>
    </source>
</reference>
<keyword evidence="3 9" id="KW-0698">rRNA processing</keyword>
<protein>
    <recommendedName>
        <fullName evidence="9">Endoribonuclease YbeY</fullName>
        <ecNumber evidence="9">3.1.-.-</ecNumber>
    </recommendedName>
</protein>
<dbReference type="GO" id="GO:0008270">
    <property type="term" value="F:zinc ion binding"/>
    <property type="evidence" value="ECO:0007669"/>
    <property type="project" value="UniProtKB-UniRule"/>
</dbReference>
<proteinExistence type="inferred from homology"/>
<evidence type="ECO:0000256" key="3">
    <source>
        <dbReference type="ARBA" id="ARBA00022552"/>
    </source>
</evidence>
<dbReference type="GO" id="GO:0005737">
    <property type="term" value="C:cytoplasm"/>
    <property type="evidence" value="ECO:0007669"/>
    <property type="project" value="UniProtKB-SubCell"/>
</dbReference>
<evidence type="ECO:0000313" key="11">
    <source>
        <dbReference type="Proteomes" id="UP000269544"/>
    </source>
</evidence>
<comment type="similarity">
    <text evidence="1 9">Belongs to the endoribonuclease YbeY family.</text>
</comment>
<dbReference type="GO" id="GO:0004521">
    <property type="term" value="F:RNA endonuclease activity"/>
    <property type="evidence" value="ECO:0007669"/>
    <property type="project" value="UniProtKB-UniRule"/>
</dbReference>
<accession>A0A448V0T8</accession>
<dbReference type="Proteomes" id="UP000269544">
    <property type="component" value="Chromosome"/>
</dbReference>
<keyword evidence="8 9" id="KW-0862">Zinc</keyword>
<comment type="cofactor">
    <cofactor evidence="9">
        <name>Zn(2+)</name>
        <dbReference type="ChEBI" id="CHEBI:29105"/>
    </cofactor>
    <text evidence="9">Binds 1 zinc ion.</text>
</comment>
<dbReference type="PANTHER" id="PTHR46986">
    <property type="entry name" value="ENDORIBONUCLEASE YBEY, CHLOROPLASTIC"/>
    <property type="match status" value="1"/>
</dbReference>
<dbReference type="EC" id="3.1.-.-" evidence="9"/>
<dbReference type="GO" id="GO:0006364">
    <property type="term" value="P:rRNA processing"/>
    <property type="evidence" value="ECO:0007669"/>
    <property type="project" value="UniProtKB-UniRule"/>
</dbReference>
<evidence type="ECO:0000256" key="1">
    <source>
        <dbReference type="ARBA" id="ARBA00010875"/>
    </source>
</evidence>
<keyword evidence="6 9" id="KW-0255">Endonuclease</keyword>
<dbReference type="AlphaFoldDB" id="A0A448V0T8"/>
<keyword evidence="5 9" id="KW-0479">Metal-binding</keyword>
<feature type="binding site" evidence="9">
    <location>
        <position position="126"/>
    </location>
    <ligand>
        <name>Zn(2+)</name>
        <dbReference type="ChEBI" id="CHEBI:29105"/>
        <note>catalytic</note>
    </ligand>
</feature>
<dbReference type="SUPFAM" id="SSF55486">
    <property type="entry name" value="Metalloproteases ('zincins'), catalytic domain"/>
    <property type="match status" value="1"/>
</dbReference>
<dbReference type="NCBIfam" id="TIGR00043">
    <property type="entry name" value="rRNA maturation RNase YbeY"/>
    <property type="match status" value="1"/>
</dbReference>
<dbReference type="InterPro" id="IPR023091">
    <property type="entry name" value="MetalPrtase_cat_dom_sf_prd"/>
</dbReference>
<dbReference type="HAMAP" id="MF_00009">
    <property type="entry name" value="Endoribonucl_YbeY"/>
    <property type="match status" value="1"/>
</dbReference>
<keyword evidence="7 9" id="KW-0378">Hydrolase</keyword>
<keyword evidence="2 9" id="KW-0690">Ribosome biogenesis</keyword>
<dbReference type="Gene3D" id="3.40.390.30">
    <property type="entry name" value="Metalloproteases ('zincins'), catalytic domain"/>
    <property type="match status" value="1"/>
</dbReference>
<organism evidence="10 11">
    <name type="scientific">Aedoeadaptatus ivorii</name>
    <dbReference type="NCBI Taxonomy" id="54006"/>
    <lineage>
        <taxon>Bacteria</taxon>
        <taxon>Bacillati</taxon>
        <taxon>Bacillota</taxon>
        <taxon>Tissierellia</taxon>
        <taxon>Tissierellales</taxon>
        <taxon>Peptoniphilaceae</taxon>
        <taxon>Aedoeadaptatus</taxon>
    </lineage>
</organism>
<evidence type="ECO:0000313" key="10">
    <source>
        <dbReference type="EMBL" id="VEJ35246.1"/>
    </source>
</evidence>
<dbReference type="Pfam" id="PF02130">
    <property type="entry name" value="YbeY"/>
    <property type="match status" value="1"/>
</dbReference>
<name>A0A448V0T8_9FIRM</name>
<evidence type="ECO:0000256" key="7">
    <source>
        <dbReference type="ARBA" id="ARBA00022801"/>
    </source>
</evidence>
<evidence type="ECO:0000256" key="8">
    <source>
        <dbReference type="ARBA" id="ARBA00022833"/>
    </source>
</evidence>
<comment type="function">
    <text evidence="9">Single strand-specific metallo-endoribonuclease involved in late-stage 70S ribosome quality control and in maturation of the 3' terminus of the 16S rRNA.</text>
</comment>
<sequence>MRRLNLYIDDRQTALPVSDEERALLKALFHHAVFCLIEEDAAELSVSFVDGTEIRRLNRDYRGIDRETDVLSFPLDESVDGMRLLGDIVINTERVRSQAEEFGHSYRRELTYLAVHSLLHLTGYDHMEEEEKKRMRRAEEALLASFEGAEDEAR</sequence>
<evidence type="ECO:0000256" key="9">
    <source>
        <dbReference type="HAMAP-Rule" id="MF_00009"/>
    </source>
</evidence>
<dbReference type="RefSeq" id="WP_126465067.1">
    <property type="nucleotide sequence ID" value="NZ_JAUSWF010000001.1"/>
</dbReference>
<feature type="binding site" evidence="9">
    <location>
        <position position="116"/>
    </location>
    <ligand>
        <name>Zn(2+)</name>
        <dbReference type="ChEBI" id="CHEBI:29105"/>
        <note>catalytic</note>
    </ligand>
</feature>
<dbReference type="PANTHER" id="PTHR46986:SF1">
    <property type="entry name" value="ENDORIBONUCLEASE YBEY, CHLOROPLASTIC"/>
    <property type="match status" value="1"/>
</dbReference>
<comment type="subcellular location">
    <subcellularLocation>
        <location evidence="9">Cytoplasm</location>
    </subcellularLocation>
</comment>
<keyword evidence="4 9" id="KW-0540">Nuclease</keyword>